<dbReference type="PROSITE" id="PS51352">
    <property type="entry name" value="THIOREDOXIN_2"/>
    <property type="match status" value="1"/>
</dbReference>
<dbReference type="GO" id="GO:0045454">
    <property type="term" value="P:cell redox homeostasis"/>
    <property type="evidence" value="ECO:0007669"/>
    <property type="project" value="TreeGrafter"/>
</dbReference>
<dbReference type="InterPro" id="IPR013766">
    <property type="entry name" value="Thioredoxin_domain"/>
</dbReference>
<evidence type="ECO:0000256" key="3">
    <source>
        <dbReference type="ARBA" id="ARBA00022559"/>
    </source>
</evidence>
<dbReference type="Proteomes" id="UP000179642">
    <property type="component" value="Unassembled WGS sequence"/>
</dbReference>
<evidence type="ECO:0000256" key="4">
    <source>
        <dbReference type="ARBA" id="ARBA00022862"/>
    </source>
</evidence>
<evidence type="ECO:0000313" key="14">
    <source>
        <dbReference type="Proteomes" id="UP000179642"/>
    </source>
</evidence>
<dbReference type="AlphaFoldDB" id="A0A1S2QH05"/>
<dbReference type="PANTHER" id="PTHR42801:SF7">
    <property type="entry name" value="SLL1159 PROTEIN"/>
    <property type="match status" value="1"/>
</dbReference>
<feature type="domain" description="Thioredoxin" evidence="12">
    <location>
        <begin position="46"/>
        <end position="219"/>
    </location>
</feature>
<dbReference type="GO" id="GO:0008379">
    <property type="term" value="F:thioredoxin peroxidase activity"/>
    <property type="evidence" value="ECO:0007669"/>
    <property type="project" value="TreeGrafter"/>
</dbReference>
<proteinExistence type="inferred from homology"/>
<sequence length="233" mass="24763">MTLDAELRALRASFESRYPQVPAEHREVMERAARDLAASGQAGRALSAGADAPRFTLPAATGQAVALDELLAAGPVVLTFYRGAWCPYCNLALRALQRHHDAIAARGARLVAVSPQIPDESLTLAEKHELAFDVLSDLGSDTAARYGLAFDLTDELAAVYDAFGFDLQRVNGGHARTLPLPATYVIDRDGVIRWAFVDTDYTRRAEPADILGALDSLADGVGGVGDSGAAQLS</sequence>
<dbReference type="Pfam" id="PF00578">
    <property type="entry name" value="AhpC-TSA"/>
    <property type="match status" value="1"/>
</dbReference>
<comment type="function">
    <text evidence="1">Thiol-specific peroxidase that catalyzes the reduction of hydrogen peroxide and organic hydroperoxides to water and alcohols, respectively. Plays a role in cell protection against oxidative stress by detoxifying peroxides and as sensor of hydrogen peroxide-mediated signaling events.</text>
</comment>
<keyword evidence="14" id="KW-1185">Reference proteome</keyword>
<dbReference type="OrthoDB" id="9809746at2"/>
<dbReference type="EMBL" id="MLYO01000021">
    <property type="protein sequence ID" value="OIK05432.1"/>
    <property type="molecule type" value="Genomic_DNA"/>
</dbReference>
<evidence type="ECO:0000256" key="7">
    <source>
        <dbReference type="ARBA" id="ARBA00023284"/>
    </source>
</evidence>
<dbReference type="Gene3D" id="3.40.30.10">
    <property type="entry name" value="Glutaredoxin"/>
    <property type="match status" value="1"/>
</dbReference>
<evidence type="ECO:0000256" key="6">
    <source>
        <dbReference type="ARBA" id="ARBA00023157"/>
    </source>
</evidence>
<keyword evidence="5" id="KW-0560">Oxidoreductase</keyword>
<evidence type="ECO:0000256" key="2">
    <source>
        <dbReference type="ARBA" id="ARBA00013017"/>
    </source>
</evidence>
<keyword evidence="4" id="KW-0049">Antioxidant</keyword>
<reference evidence="13 14" key="1">
    <citation type="submission" date="2016-10" db="EMBL/GenBank/DDBJ databases">
        <title>Genome sequence of Streptomyces sp. MUSC 1.</title>
        <authorList>
            <person name="Lee L.-H."/>
            <person name="Ser H.-L."/>
            <person name="Law J.W.-F."/>
        </authorList>
    </citation>
    <scope>NUCLEOTIDE SEQUENCE [LARGE SCALE GENOMIC DNA]</scope>
    <source>
        <strain evidence="13 14">MUSC 1</strain>
    </source>
</reference>
<protein>
    <recommendedName>
        <fullName evidence="2">thioredoxin-dependent peroxiredoxin</fullName>
        <ecNumber evidence="2">1.11.1.24</ecNumber>
    </recommendedName>
    <alternativeName>
        <fullName evidence="10">Bacterioferritin comigratory protein</fullName>
    </alternativeName>
    <alternativeName>
        <fullName evidence="8">Thioredoxin peroxidase</fullName>
    </alternativeName>
</protein>
<evidence type="ECO:0000256" key="1">
    <source>
        <dbReference type="ARBA" id="ARBA00003330"/>
    </source>
</evidence>
<dbReference type="RefSeq" id="WP_071380923.1">
    <property type="nucleotide sequence ID" value="NZ_MLYO01000021.1"/>
</dbReference>
<keyword evidence="3" id="KW-0575">Peroxidase</keyword>
<evidence type="ECO:0000256" key="9">
    <source>
        <dbReference type="ARBA" id="ARBA00038489"/>
    </source>
</evidence>
<dbReference type="EC" id="1.11.1.24" evidence="2"/>
<dbReference type="CDD" id="cd02970">
    <property type="entry name" value="PRX_like2"/>
    <property type="match status" value="1"/>
</dbReference>
<evidence type="ECO:0000256" key="5">
    <source>
        <dbReference type="ARBA" id="ARBA00023002"/>
    </source>
</evidence>
<keyword evidence="6" id="KW-1015">Disulfide bond</keyword>
<comment type="caution">
    <text evidence="13">The sequence shown here is derived from an EMBL/GenBank/DDBJ whole genome shotgun (WGS) entry which is preliminary data.</text>
</comment>
<dbReference type="InterPro" id="IPR000866">
    <property type="entry name" value="AhpC/TSA"/>
</dbReference>
<organism evidence="13 14">
    <name type="scientific">Streptomyces monashensis</name>
    <dbReference type="NCBI Taxonomy" id="1678012"/>
    <lineage>
        <taxon>Bacteria</taxon>
        <taxon>Bacillati</taxon>
        <taxon>Actinomycetota</taxon>
        <taxon>Actinomycetes</taxon>
        <taxon>Kitasatosporales</taxon>
        <taxon>Streptomycetaceae</taxon>
        <taxon>Streptomyces</taxon>
    </lineage>
</organism>
<evidence type="ECO:0000256" key="10">
    <source>
        <dbReference type="ARBA" id="ARBA00041373"/>
    </source>
</evidence>
<dbReference type="GO" id="GO:0005737">
    <property type="term" value="C:cytoplasm"/>
    <property type="evidence" value="ECO:0007669"/>
    <property type="project" value="TreeGrafter"/>
</dbReference>
<dbReference type="InterPro" id="IPR050924">
    <property type="entry name" value="Peroxiredoxin_BCP/PrxQ"/>
</dbReference>
<dbReference type="PANTHER" id="PTHR42801">
    <property type="entry name" value="THIOREDOXIN-DEPENDENT PEROXIDE REDUCTASE"/>
    <property type="match status" value="1"/>
</dbReference>
<evidence type="ECO:0000313" key="13">
    <source>
        <dbReference type="EMBL" id="OIK05432.1"/>
    </source>
</evidence>
<comment type="similarity">
    <text evidence="9">Belongs to the peroxiredoxin family. BCP/PrxQ subfamily.</text>
</comment>
<dbReference type="GO" id="GO:0034599">
    <property type="term" value="P:cellular response to oxidative stress"/>
    <property type="evidence" value="ECO:0007669"/>
    <property type="project" value="TreeGrafter"/>
</dbReference>
<keyword evidence="7" id="KW-0676">Redox-active center</keyword>
<dbReference type="SUPFAM" id="SSF52833">
    <property type="entry name" value="Thioredoxin-like"/>
    <property type="match status" value="1"/>
</dbReference>
<evidence type="ECO:0000259" key="12">
    <source>
        <dbReference type="PROSITE" id="PS51352"/>
    </source>
</evidence>
<accession>A0A1S2QH05</accession>
<evidence type="ECO:0000256" key="11">
    <source>
        <dbReference type="ARBA" id="ARBA00049091"/>
    </source>
</evidence>
<evidence type="ECO:0000256" key="8">
    <source>
        <dbReference type="ARBA" id="ARBA00032824"/>
    </source>
</evidence>
<comment type="catalytic activity">
    <reaction evidence="11">
        <text>a hydroperoxide + [thioredoxin]-dithiol = an alcohol + [thioredoxin]-disulfide + H2O</text>
        <dbReference type="Rhea" id="RHEA:62620"/>
        <dbReference type="Rhea" id="RHEA-COMP:10698"/>
        <dbReference type="Rhea" id="RHEA-COMP:10700"/>
        <dbReference type="ChEBI" id="CHEBI:15377"/>
        <dbReference type="ChEBI" id="CHEBI:29950"/>
        <dbReference type="ChEBI" id="CHEBI:30879"/>
        <dbReference type="ChEBI" id="CHEBI:35924"/>
        <dbReference type="ChEBI" id="CHEBI:50058"/>
        <dbReference type="EC" id="1.11.1.24"/>
    </reaction>
</comment>
<name>A0A1S2QH05_9ACTN</name>
<gene>
    <name evidence="13" type="ORF">BIV23_12745</name>
</gene>
<dbReference type="InterPro" id="IPR036249">
    <property type="entry name" value="Thioredoxin-like_sf"/>
</dbReference>